<dbReference type="Pfam" id="PF12706">
    <property type="entry name" value="Lactamase_B_2"/>
    <property type="match status" value="1"/>
</dbReference>
<feature type="region of interest" description="Disordered" evidence="5">
    <location>
        <begin position="521"/>
        <end position="548"/>
    </location>
</feature>
<sequence>MGADSTEIRFYGHASIYVSTPTASLVTDPWFSSRGAFLSAWHQFPRNDHLDLEPLREVDYVVLSHEHRDHFDVDFLRTISPRTKIIIPKYTDTYLRDELLATVSNEVVVAASHEKIQLSEDLALTPVVQSVPIWDDCTLMIETPRGTIADVNDMKVSGRDLAWIRREFDIDYLFVQYSGANWHPHVYDYDSERKREISRHKRRNKFAAVGKNFAASGARWLVPSAGPPCFLDPEHFELNFEEDSIFPTQLEFYRYAQREGFAERTIILLPGDLLEDKSDYGTDNERRLQAACFTDKRAYLERYQRDRLPLISHELAAIPPAPESLEDKLRAHFQPLVSSSAFFRRKIDGRVLVETTGPNPERFVVDFTRNRDSVYRYAGEDCFYTLRIEDRLLNLVLDGDLSWEELLLSLRVGASRTPDEYNEFLVVFLRFANPDSYRAYARYERQKQLGERAIVEDGGVRYEIQRYCPHAMADLTQGQISDGCVVCPGHGWKFRLDTGECTSNAATIAVRALPDLERERVGIGQDSEHPEGAADGPIPAQETPNRTS</sequence>
<evidence type="ECO:0000256" key="4">
    <source>
        <dbReference type="ARBA" id="ARBA00023014"/>
    </source>
</evidence>
<evidence type="ECO:0000256" key="5">
    <source>
        <dbReference type="SAM" id="MobiDB-lite"/>
    </source>
</evidence>
<dbReference type="InterPro" id="IPR001279">
    <property type="entry name" value="Metallo-B-lactamas"/>
</dbReference>
<dbReference type="PANTHER" id="PTHR43546">
    <property type="entry name" value="UPF0173 METAL-DEPENDENT HYDROLASE MJ1163-RELATED"/>
    <property type="match status" value="1"/>
</dbReference>
<dbReference type="InterPro" id="IPR036866">
    <property type="entry name" value="RibonucZ/Hydroxyglut_hydro"/>
</dbReference>
<accession>A0ABW3FNI4</accession>
<feature type="domain" description="Rieske" evidence="6">
    <location>
        <begin position="453"/>
        <end position="524"/>
    </location>
</feature>
<dbReference type="Gene3D" id="2.102.10.10">
    <property type="entry name" value="Rieske [2Fe-2S] iron-sulphur domain"/>
    <property type="match status" value="1"/>
</dbReference>
<keyword evidence="8" id="KW-1185">Reference proteome</keyword>
<name>A0ABW3FNI4_9PSEU</name>
<dbReference type="InterPro" id="IPR050114">
    <property type="entry name" value="UPF0173_UPF0282_UlaG_hydrolase"/>
</dbReference>
<dbReference type="InterPro" id="IPR057330">
    <property type="entry name" value="SCP2_Rv3818"/>
</dbReference>
<dbReference type="Pfam" id="PF25451">
    <property type="entry name" value="SCP2_Rv3818"/>
    <property type="match status" value="1"/>
</dbReference>
<dbReference type="RefSeq" id="WP_345600888.1">
    <property type="nucleotide sequence ID" value="NZ_BAABLT010000020.1"/>
</dbReference>
<gene>
    <name evidence="7" type="ORF">ACFQ16_10070</name>
</gene>
<keyword evidence="1" id="KW-0001">2Fe-2S</keyword>
<keyword evidence="3" id="KW-0408">Iron</keyword>
<evidence type="ECO:0000313" key="7">
    <source>
        <dbReference type="EMBL" id="MFD0920086.1"/>
    </source>
</evidence>
<proteinExistence type="predicted"/>
<evidence type="ECO:0000259" key="6">
    <source>
        <dbReference type="PROSITE" id="PS51296"/>
    </source>
</evidence>
<reference evidence="8" key="1">
    <citation type="journal article" date="2019" name="Int. J. Syst. Evol. Microbiol.">
        <title>The Global Catalogue of Microorganisms (GCM) 10K type strain sequencing project: providing services to taxonomists for standard genome sequencing and annotation.</title>
        <authorList>
            <consortium name="The Broad Institute Genomics Platform"/>
            <consortium name="The Broad Institute Genome Sequencing Center for Infectious Disease"/>
            <person name="Wu L."/>
            <person name="Ma J."/>
        </authorList>
    </citation>
    <scope>NUCLEOTIDE SEQUENCE [LARGE SCALE GENOMIC DNA]</scope>
    <source>
        <strain evidence="8">CCUG 56401</strain>
    </source>
</reference>
<feature type="compositionally biased region" description="Basic and acidic residues" evidence="5">
    <location>
        <begin position="521"/>
        <end position="532"/>
    </location>
</feature>
<protein>
    <submittedName>
        <fullName evidence="7">MBL fold metallo-hydrolase</fullName>
    </submittedName>
</protein>
<keyword evidence="4" id="KW-0411">Iron-sulfur</keyword>
<evidence type="ECO:0000313" key="8">
    <source>
        <dbReference type="Proteomes" id="UP001597018"/>
    </source>
</evidence>
<keyword evidence="2" id="KW-0479">Metal-binding</keyword>
<evidence type="ECO:0000256" key="3">
    <source>
        <dbReference type="ARBA" id="ARBA00023004"/>
    </source>
</evidence>
<dbReference type="Pfam" id="PF00355">
    <property type="entry name" value="Rieske"/>
    <property type="match status" value="1"/>
</dbReference>
<dbReference type="Gene3D" id="3.60.15.10">
    <property type="entry name" value="Ribonuclease Z/Hydroxyacylglutathione hydrolase-like"/>
    <property type="match status" value="1"/>
</dbReference>
<evidence type="ECO:0000256" key="1">
    <source>
        <dbReference type="ARBA" id="ARBA00022714"/>
    </source>
</evidence>
<dbReference type="SUPFAM" id="SSF50022">
    <property type="entry name" value="ISP domain"/>
    <property type="match status" value="1"/>
</dbReference>
<dbReference type="Proteomes" id="UP001597018">
    <property type="component" value="Unassembled WGS sequence"/>
</dbReference>
<dbReference type="EMBL" id="JBHTIW010000005">
    <property type="protein sequence ID" value="MFD0920086.1"/>
    <property type="molecule type" value="Genomic_DNA"/>
</dbReference>
<dbReference type="CDD" id="cd03467">
    <property type="entry name" value="Rieske"/>
    <property type="match status" value="1"/>
</dbReference>
<evidence type="ECO:0000256" key="2">
    <source>
        <dbReference type="ARBA" id="ARBA00022723"/>
    </source>
</evidence>
<comment type="caution">
    <text evidence="7">The sequence shown here is derived from an EMBL/GenBank/DDBJ whole genome shotgun (WGS) entry which is preliminary data.</text>
</comment>
<dbReference type="SUPFAM" id="SSF56281">
    <property type="entry name" value="Metallo-hydrolase/oxidoreductase"/>
    <property type="match status" value="1"/>
</dbReference>
<dbReference type="InterPro" id="IPR017941">
    <property type="entry name" value="Rieske_2Fe-2S"/>
</dbReference>
<dbReference type="InterPro" id="IPR036922">
    <property type="entry name" value="Rieske_2Fe-2S_sf"/>
</dbReference>
<organism evidence="7 8">
    <name type="scientific">Saccharopolyspora rosea</name>
    <dbReference type="NCBI Taxonomy" id="524884"/>
    <lineage>
        <taxon>Bacteria</taxon>
        <taxon>Bacillati</taxon>
        <taxon>Actinomycetota</taxon>
        <taxon>Actinomycetes</taxon>
        <taxon>Pseudonocardiales</taxon>
        <taxon>Pseudonocardiaceae</taxon>
        <taxon>Saccharopolyspora</taxon>
    </lineage>
</organism>
<dbReference type="PROSITE" id="PS51296">
    <property type="entry name" value="RIESKE"/>
    <property type="match status" value="1"/>
</dbReference>